<comment type="caution">
    <text evidence="3">The sequence shown here is derived from an EMBL/GenBank/DDBJ whole genome shotgun (WGS) entry which is preliminary data.</text>
</comment>
<gene>
    <name evidence="3" type="ORF">PIBRA_LOCUS2683</name>
</gene>
<organism evidence="3 4">
    <name type="scientific">Pieris brassicae</name>
    <name type="common">White butterfly</name>
    <name type="synonym">Large white butterfly</name>
    <dbReference type="NCBI Taxonomy" id="7116"/>
    <lineage>
        <taxon>Eukaryota</taxon>
        <taxon>Metazoa</taxon>
        <taxon>Ecdysozoa</taxon>
        <taxon>Arthropoda</taxon>
        <taxon>Hexapoda</taxon>
        <taxon>Insecta</taxon>
        <taxon>Pterygota</taxon>
        <taxon>Neoptera</taxon>
        <taxon>Endopterygota</taxon>
        <taxon>Lepidoptera</taxon>
        <taxon>Glossata</taxon>
        <taxon>Ditrysia</taxon>
        <taxon>Papilionoidea</taxon>
        <taxon>Pieridae</taxon>
        <taxon>Pierinae</taxon>
        <taxon>Pieris</taxon>
    </lineage>
</organism>
<protein>
    <submittedName>
        <fullName evidence="3">Uncharacterized protein</fullName>
    </submittedName>
</protein>
<evidence type="ECO:0000256" key="1">
    <source>
        <dbReference type="SAM" id="MobiDB-lite"/>
    </source>
</evidence>
<feature type="signal peptide" evidence="2">
    <location>
        <begin position="1"/>
        <end position="19"/>
    </location>
</feature>
<feature type="chain" id="PRO_5040485816" evidence="2">
    <location>
        <begin position="20"/>
        <end position="147"/>
    </location>
</feature>
<keyword evidence="2" id="KW-0732">Signal</keyword>
<name>A0A9P0X6S2_PIEBR</name>
<evidence type="ECO:0000313" key="3">
    <source>
        <dbReference type="EMBL" id="CAH4001860.1"/>
    </source>
</evidence>
<feature type="region of interest" description="Disordered" evidence="1">
    <location>
        <begin position="83"/>
        <end position="105"/>
    </location>
</feature>
<dbReference type="EMBL" id="CALOZG010000003">
    <property type="protein sequence ID" value="CAH4001860.1"/>
    <property type="molecule type" value="Genomic_DNA"/>
</dbReference>
<evidence type="ECO:0000256" key="2">
    <source>
        <dbReference type="SAM" id="SignalP"/>
    </source>
</evidence>
<reference evidence="3" key="1">
    <citation type="submission" date="2022-05" db="EMBL/GenBank/DDBJ databases">
        <authorList>
            <person name="Okamura Y."/>
        </authorList>
    </citation>
    <scope>NUCLEOTIDE SEQUENCE</scope>
</reference>
<proteinExistence type="predicted"/>
<accession>A0A9P0X6S2</accession>
<evidence type="ECO:0000313" key="4">
    <source>
        <dbReference type="Proteomes" id="UP001152562"/>
    </source>
</evidence>
<sequence>MWISIYLVTTVFVLITAQSSEDFTTYTGPYSQNPSTVNFNDIYSNHMLNDNDDTIDDLNSIPTQFIEFHPRLLQISPITQKGLLNSSKKPEESENGSSTTEDNQVKVIPMRNHSRGVLDVLFPAARVRTFKNIFNTFRRVLSYTFKK</sequence>
<dbReference type="Proteomes" id="UP001152562">
    <property type="component" value="Unassembled WGS sequence"/>
</dbReference>
<keyword evidence="4" id="KW-1185">Reference proteome</keyword>
<dbReference type="AlphaFoldDB" id="A0A9P0X6S2"/>